<organism evidence="1">
    <name type="scientific">Lotharella globosa</name>
    <dbReference type="NCBI Taxonomy" id="91324"/>
    <lineage>
        <taxon>Eukaryota</taxon>
        <taxon>Sar</taxon>
        <taxon>Rhizaria</taxon>
        <taxon>Cercozoa</taxon>
        <taxon>Chlorarachniophyceae</taxon>
        <taxon>Lotharella</taxon>
    </lineage>
</organism>
<dbReference type="EMBL" id="HBIV01016072">
    <property type="protein sequence ID" value="CAE0660116.1"/>
    <property type="molecule type" value="Transcribed_RNA"/>
</dbReference>
<dbReference type="AlphaFoldDB" id="A0A7S4DNL1"/>
<protein>
    <submittedName>
        <fullName evidence="1">Uncharacterized protein</fullName>
    </submittedName>
</protein>
<sequence>MTIIIRTLTMEEFATAISEMKEVTDVMLFIHGYTLQPSDVLSLKGGCQDIQDSYLPNILVVPVIWSSVMMRKQYETTRILGWMVDRSRASTAAKQIGMFFSQATAKCKESKVVADVFQSGMFHLYAHSMGTYVFFRTAEAFSEEDLTGGFKFGLVVIKQGNAPPDWFQADSNNFKNSGSKVVHMGKRLLITYATEDTRLNQLENIKLATKIYGHNNLGALGPGDTKHIPNIKVVNSAALMPDLENYHCFHKNEAFVKLIKENIEQVRIS</sequence>
<reference evidence="1" key="1">
    <citation type="submission" date="2021-01" db="EMBL/GenBank/DDBJ databases">
        <authorList>
            <person name="Corre E."/>
            <person name="Pelletier E."/>
            <person name="Niang G."/>
            <person name="Scheremetjew M."/>
            <person name="Finn R."/>
            <person name="Kale V."/>
            <person name="Holt S."/>
            <person name="Cochrane G."/>
            <person name="Meng A."/>
            <person name="Brown T."/>
            <person name="Cohen L."/>
        </authorList>
    </citation>
    <scope>NUCLEOTIDE SEQUENCE</scope>
    <source>
        <strain evidence="1">CCCM811</strain>
    </source>
</reference>
<gene>
    <name evidence="1" type="ORF">LGLO00237_LOCUS11696</name>
</gene>
<name>A0A7S4DNL1_9EUKA</name>
<proteinExistence type="predicted"/>
<accession>A0A7S4DNL1</accession>
<evidence type="ECO:0000313" key="1">
    <source>
        <dbReference type="EMBL" id="CAE0660116.1"/>
    </source>
</evidence>